<evidence type="ECO:0000256" key="6">
    <source>
        <dbReference type="ARBA" id="ARBA00023015"/>
    </source>
</evidence>
<accession>A0A8D8AWC0</accession>
<feature type="region of interest" description="Disordered" evidence="11">
    <location>
        <begin position="162"/>
        <end position="190"/>
    </location>
</feature>
<feature type="domain" description="C2H2-type" evidence="12">
    <location>
        <begin position="312"/>
        <end position="339"/>
    </location>
</feature>
<dbReference type="InterPro" id="IPR036236">
    <property type="entry name" value="Znf_C2H2_sf"/>
</dbReference>
<dbReference type="PANTHER" id="PTHR16515:SF49">
    <property type="entry name" value="GASTRULA ZINC FINGER PROTEIN XLCGF49.1-LIKE-RELATED"/>
    <property type="match status" value="1"/>
</dbReference>
<evidence type="ECO:0000256" key="5">
    <source>
        <dbReference type="ARBA" id="ARBA00022833"/>
    </source>
</evidence>
<feature type="region of interest" description="Disordered" evidence="11">
    <location>
        <begin position="20"/>
        <end position="142"/>
    </location>
</feature>
<evidence type="ECO:0000256" key="8">
    <source>
        <dbReference type="ARBA" id="ARBA00023163"/>
    </source>
</evidence>
<dbReference type="PROSITE" id="PS50157">
    <property type="entry name" value="ZINC_FINGER_C2H2_2"/>
    <property type="match status" value="7"/>
</dbReference>
<evidence type="ECO:0000313" key="13">
    <source>
        <dbReference type="EMBL" id="CAG6461196.1"/>
    </source>
</evidence>
<keyword evidence="8" id="KW-0804">Transcription</keyword>
<feature type="domain" description="C2H2-type" evidence="12">
    <location>
        <begin position="340"/>
        <end position="367"/>
    </location>
</feature>
<dbReference type="GO" id="GO:0005634">
    <property type="term" value="C:nucleus"/>
    <property type="evidence" value="ECO:0007669"/>
    <property type="project" value="UniProtKB-SubCell"/>
</dbReference>
<dbReference type="GO" id="GO:0008270">
    <property type="term" value="F:zinc ion binding"/>
    <property type="evidence" value="ECO:0007669"/>
    <property type="project" value="UniProtKB-KW"/>
</dbReference>
<dbReference type="FunFam" id="3.30.160.60:FF:000253">
    <property type="entry name" value="Crooked legs, isoform H"/>
    <property type="match status" value="6"/>
</dbReference>
<evidence type="ECO:0000256" key="11">
    <source>
        <dbReference type="SAM" id="MobiDB-lite"/>
    </source>
</evidence>
<sequence>MNKFWVLTNLIQNSNVYPIPKVEHPHHQQSDQQQHPQQQQPHQQPPPSHQPASSTTSSKGGGSRHPANHAIGPAAPGIYHNPSGVPGPTAPGASSAPTVPTSAIGSPHLTNLSGPAAANAHSGRGSTGHAPAPPGAHLQLNGTVSSDHTKAQYLGNMQVHPAHATSGHHAPPTGTQGGPPQSAHPPQPISIVKPEFKVPSIPTHLMDVRGPDGSIVKINMPEHHDPSKPPNNVEMLKVNIEDLSQFLSYHEVFGKLPSDMLTGPSASLVPSSATNTASTSGGHSNGKLNHIRGSSSSSSGGSQQHPQGESPFKCSYCAKSFTRKEHLTNHVRQHTGESPYRCPYCGKTFTRKEHLTNHVRLHTGETPYQCTYCGKKFTRKEHLTNHVRLHTGETPFQCTYCEKKFTRKEHLTNHTRLHTGETPFQCSYCQKKFTRKEHLTNHVRLHTGETPFQCTYCEKKFTRKEHLTNHVRWHTGETPYHCTYCEKKFARKEHLTNHVSSHFLNPFLLP</sequence>
<keyword evidence="3" id="KW-0677">Repeat</keyword>
<dbReference type="GO" id="GO:0003677">
    <property type="term" value="F:DNA binding"/>
    <property type="evidence" value="ECO:0007669"/>
    <property type="project" value="UniProtKB-KW"/>
</dbReference>
<feature type="compositionally biased region" description="Low complexity" evidence="11">
    <location>
        <begin position="30"/>
        <end position="42"/>
    </location>
</feature>
<feature type="domain" description="C2H2-type" evidence="12">
    <location>
        <begin position="480"/>
        <end position="502"/>
    </location>
</feature>
<feature type="compositionally biased region" description="Low complexity" evidence="11">
    <location>
        <begin position="171"/>
        <end position="181"/>
    </location>
</feature>
<feature type="compositionally biased region" description="Low complexity" evidence="11">
    <location>
        <begin position="82"/>
        <end position="103"/>
    </location>
</feature>
<keyword evidence="7" id="KW-0238">DNA-binding</keyword>
<dbReference type="FunFam" id="3.30.160.60:FF:000065">
    <property type="entry name" value="B-cell CLL/lymphoma 6, member B"/>
    <property type="match status" value="1"/>
</dbReference>
<dbReference type="SMART" id="SM00355">
    <property type="entry name" value="ZnF_C2H2"/>
    <property type="match status" value="7"/>
</dbReference>
<dbReference type="Pfam" id="PF00096">
    <property type="entry name" value="zf-C2H2"/>
    <property type="match status" value="7"/>
</dbReference>
<evidence type="ECO:0000259" key="12">
    <source>
        <dbReference type="PROSITE" id="PS50157"/>
    </source>
</evidence>
<keyword evidence="6" id="KW-0805">Transcription regulation</keyword>
<evidence type="ECO:0000256" key="7">
    <source>
        <dbReference type="ARBA" id="ARBA00023125"/>
    </source>
</evidence>
<feature type="compositionally biased region" description="Low complexity" evidence="11">
    <location>
        <begin position="293"/>
        <end position="302"/>
    </location>
</feature>
<keyword evidence="5" id="KW-0862">Zinc</keyword>
<dbReference type="PROSITE" id="PS00028">
    <property type="entry name" value="ZINC_FINGER_C2H2_1"/>
    <property type="match status" value="7"/>
</dbReference>
<evidence type="ECO:0000256" key="4">
    <source>
        <dbReference type="ARBA" id="ARBA00022771"/>
    </source>
</evidence>
<keyword evidence="2" id="KW-0479">Metal-binding</keyword>
<evidence type="ECO:0000256" key="3">
    <source>
        <dbReference type="ARBA" id="ARBA00022737"/>
    </source>
</evidence>
<feature type="domain" description="C2H2-type" evidence="12">
    <location>
        <begin position="368"/>
        <end position="395"/>
    </location>
</feature>
<dbReference type="GO" id="GO:0010468">
    <property type="term" value="P:regulation of gene expression"/>
    <property type="evidence" value="ECO:0007669"/>
    <property type="project" value="TreeGrafter"/>
</dbReference>
<dbReference type="AlphaFoldDB" id="A0A8D8AWC0"/>
<dbReference type="InterPro" id="IPR050331">
    <property type="entry name" value="Zinc_finger"/>
</dbReference>
<dbReference type="PANTHER" id="PTHR16515">
    <property type="entry name" value="PR DOMAIN ZINC FINGER PROTEIN"/>
    <property type="match status" value="1"/>
</dbReference>
<comment type="subcellular location">
    <subcellularLocation>
        <location evidence="1">Nucleus</location>
    </subcellularLocation>
</comment>
<feature type="domain" description="C2H2-type" evidence="12">
    <location>
        <begin position="396"/>
        <end position="423"/>
    </location>
</feature>
<keyword evidence="9" id="KW-0539">Nucleus</keyword>
<evidence type="ECO:0000256" key="10">
    <source>
        <dbReference type="PROSITE-ProRule" id="PRU00042"/>
    </source>
</evidence>
<evidence type="ECO:0000256" key="9">
    <source>
        <dbReference type="ARBA" id="ARBA00023242"/>
    </source>
</evidence>
<evidence type="ECO:0000256" key="2">
    <source>
        <dbReference type="ARBA" id="ARBA00022723"/>
    </source>
</evidence>
<proteinExistence type="predicted"/>
<name>A0A8D8AWC0_CULPI</name>
<dbReference type="Gene3D" id="3.30.160.60">
    <property type="entry name" value="Classic Zinc Finger"/>
    <property type="match status" value="7"/>
</dbReference>
<keyword evidence="4 10" id="KW-0863">Zinc-finger</keyword>
<dbReference type="InterPro" id="IPR013087">
    <property type="entry name" value="Znf_C2H2_type"/>
</dbReference>
<dbReference type="SUPFAM" id="SSF57667">
    <property type="entry name" value="beta-beta-alpha zinc fingers"/>
    <property type="match status" value="4"/>
</dbReference>
<organism evidence="13">
    <name type="scientific">Culex pipiens</name>
    <name type="common">House mosquito</name>
    <dbReference type="NCBI Taxonomy" id="7175"/>
    <lineage>
        <taxon>Eukaryota</taxon>
        <taxon>Metazoa</taxon>
        <taxon>Ecdysozoa</taxon>
        <taxon>Arthropoda</taxon>
        <taxon>Hexapoda</taxon>
        <taxon>Insecta</taxon>
        <taxon>Pterygota</taxon>
        <taxon>Neoptera</taxon>
        <taxon>Endopterygota</taxon>
        <taxon>Diptera</taxon>
        <taxon>Nematocera</taxon>
        <taxon>Culicoidea</taxon>
        <taxon>Culicidae</taxon>
        <taxon>Culicinae</taxon>
        <taxon>Culicini</taxon>
        <taxon>Culex</taxon>
        <taxon>Culex</taxon>
    </lineage>
</organism>
<reference evidence="13" key="1">
    <citation type="submission" date="2021-05" db="EMBL/GenBank/DDBJ databases">
        <authorList>
            <person name="Alioto T."/>
            <person name="Alioto T."/>
            <person name="Gomez Garrido J."/>
        </authorList>
    </citation>
    <scope>NUCLEOTIDE SEQUENCE</scope>
</reference>
<feature type="domain" description="C2H2-type" evidence="12">
    <location>
        <begin position="424"/>
        <end position="451"/>
    </location>
</feature>
<protein>
    <submittedName>
        <fullName evidence="13">Zinc finger protein 84</fullName>
    </submittedName>
</protein>
<dbReference type="EMBL" id="HBUE01042242">
    <property type="protein sequence ID" value="CAG6461196.1"/>
    <property type="molecule type" value="Transcribed_RNA"/>
</dbReference>
<feature type="region of interest" description="Disordered" evidence="11">
    <location>
        <begin position="267"/>
        <end position="308"/>
    </location>
</feature>
<feature type="compositionally biased region" description="Low complexity" evidence="11">
    <location>
        <begin position="271"/>
        <end position="286"/>
    </location>
</feature>
<evidence type="ECO:0000256" key="1">
    <source>
        <dbReference type="ARBA" id="ARBA00004123"/>
    </source>
</evidence>
<feature type="domain" description="C2H2-type" evidence="12">
    <location>
        <begin position="452"/>
        <end position="479"/>
    </location>
</feature>